<feature type="region of interest" description="Disordered" evidence="1">
    <location>
        <begin position="213"/>
        <end position="236"/>
    </location>
</feature>
<dbReference type="AlphaFoldDB" id="A0AAE0GME6"/>
<keyword evidence="3" id="KW-1185">Reference proteome</keyword>
<evidence type="ECO:0000313" key="3">
    <source>
        <dbReference type="Proteomes" id="UP001190700"/>
    </source>
</evidence>
<dbReference type="Proteomes" id="UP001190700">
    <property type="component" value="Unassembled WGS sequence"/>
</dbReference>
<accession>A0AAE0GME6</accession>
<evidence type="ECO:0000313" key="2">
    <source>
        <dbReference type="EMBL" id="KAK3280056.1"/>
    </source>
</evidence>
<feature type="compositionally biased region" description="Gly residues" evidence="1">
    <location>
        <begin position="218"/>
        <end position="236"/>
    </location>
</feature>
<evidence type="ECO:0000256" key="1">
    <source>
        <dbReference type="SAM" id="MobiDB-lite"/>
    </source>
</evidence>
<proteinExistence type="predicted"/>
<comment type="caution">
    <text evidence="2">The sequence shown here is derived from an EMBL/GenBank/DDBJ whole genome shotgun (WGS) entry which is preliminary data.</text>
</comment>
<feature type="region of interest" description="Disordered" evidence="1">
    <location>
        <begin position="417"/>
        <end position="437"/>
    </location>
</feature>
<reference evidence="2 3" key="1">
    <citation type="journal article" date="2015" name="Genome Biol. Evol.">
        <title>Comparative Genomics of a Bacterivorous Green Alga Reveals Evolutionary Causalities and Consequences of Phago-Mixotrophic Mode of Nutrition.</title>
        <authorList>
            <person name="Burns J.A."/>
            <person name="Paasch A."/>
            <person name="Narechania A."/>
            <person name="Kim E."/>
        </authorList>
    </citation>
    <scope>NUCLEOTIDE SEQUENCE [LARGE SCALE GENOMIC DNA]</scope>
    <source>
        <strain evidence="2 3">PLY_AMNH</strain>
    </source>
</reference>
<organism evidence="2 3">
    <name type="scientific">Cymbomonas tetramitiformis</name>
    <dbReference type="NCBI Taxonomy" id="36881"/>
    <lineage>
        <taxon>Eukaryota</taxon>
        <taxon>Viridiplantae</taxon>
        <taxon>Chlorophyta</taxon>
        <taxon>Pyramimonadophyceae</taxon>
        <taxon>Pyramimonadales</taxon>
        <taxon>Pyramimonadaceae</taxon>
        <taxon>Cymbomonas</taxon>
    </lineage>
</organism>
<sequence length="437" mass="47002">MSATHVSLGSRIRAARSDFHVDNSVWVSTPVRASQRHEFVDKLDYAFSYGEELAKLLRSRGFKANVGLTLDGPDAESDFAVILANMAHVFGPISRDEFVKLLDLDNEYEVYHLTLNELVYVVLPTILRGTALALYEESTLVHPHDGRCALQRLRFHVEGIACSERPQRFPPHVTPIYLAVLRELAAQRPFTCDAALALRLAKTYRDEQPLARLSDSVAGGGGGSAPGGGGRSGGGGVSAGSAFSFGTRRIDKPAGEWKAVKNVRYLQWEGTGIPCITCFRLWAVTDGHVNTGGVCPFSRSKAFAPGRVPPKAHHPPPAPPPLSAWPPSPPIAARALQLEPAVQEPAPRLAAAGMNVETPPSDPAAFSMHDAVLDFPPEGLPDAPWMPGSFNLAHRLDEDDDTDWPAFCDGHIYIPPATSSSATNVNHDRAPPSGGAP</sequence>
<dbReference type="EMBL" id="LGRX02004555">
    <property type="protein sequence ID" value="KAK3280056.1"/>
    <property type="molecule type" value="Genomic_DNA"/>
</dbReference>
<gene>
    <name evidence="2" type="ORF">CYMTET_12095</name>
</gene>
<protein>
    <submittedName>
        <fullName evidence="2">Uncharacterized protein</fullName>
    </submittedName>
</protein>
<name>A0AAE0GME6_9CHLO</name>